<dbReference type="InterPro" id="IPR035914">
    <property type="entry name" value="Sperma_CUB_dom_sf"/>
</dbReference>
<dbReference type="CDD" id="cd00041">
    <property type="entry name" value="CUB"/>
    <property type="match status" value="2"/>
</dbReference>
<dbReference type="PANTHER" id="PTHR46908">
    <property type="entry name" value="CUBILIN-LIKE PROTEIN"/>
    <property type="match status" value="1"/>
</dbReference>
<keyword evidence="6" id="KW-1185">Reference proteome</keyword>
<keyword evidence="3" id="KW-0732">Signal</keyword>
<evidence type="ECO:0000256" key="3">
    <source>
        <dbReference type="SAM" id="SignalP"/>
    </source>
</evidence>
<feature type="signal peptide" evidence="3">
    <location>
        <begin position="1"/>
        <end position="21"/>
    </location>
</feature>
<evidence type="ECO:0000313" key="5">
    <source>
        <dbReference type="EMBL" id="CAH1252927.1"/>
    </source>
</evidence>
<feature type="domain" description="CUB" evidence="4">
    <location>
        <begin position="162"/>
        <end position="276"/>
    </location>
</feature>
<protein>
    <submittedName>
        <fullName evidence="5">CUBN protein</fullName>
    </submittedName>
</protein>
<sequence>MAIKILISCLVFLSCFDDGWTRCSRSRPPKACGRSMTSNRGTIKSPRFPRPYLTAATYEDKVCTWLITLPYGQGIKLLLYGYDFAFERFRYTMYMDELQVFRDEMCGEESRIRQYQGNDTEYDIIHIPSNTACIKFFRRTTQNHSHTGFSMSYEAVDDNGECGTNGSSISSQEGYIHSPGYPAASYPQQINCTWVIQVQPSQTIQVEFLDFQLSYIYSCDFAPDYVQIGSTNRTYEFKYCDQDTPSTFTSKKNMVWLYFKTGRWRNRGFLVYYKGYKKNSKPIDAFAVSTCSSPSLQSTAYLLLATLSSLTLIPGSFLSWTPSLDSNR</sequence>
<dbReference type="PANTHER" id="PTHR46908:SF4">
    <property type="entry name" value="TUMOR NECROSIS FACTOR-INDUCIBLE GENE 6 PROTEIN"/>
    <property type="match status" value="1"/>
</dbReference>
<feature type="chain" id="PRO_5035420425" evidence="3">
    <location>
        <begin position="22"/>
        <end position="328"/>
    </location>
</feature>
<evidence type="ECO:0000256" key="2">
    <source>
        <dbReference type="PROSITE-ProRule" id="PRU00059"/>
    </source>
</evidence>
<evidence type="ECO:0000256" key="1">
    <source>
        <dbReference type="ARBA" id="ARBA00023157"/>
    </source>
</evidence>
<dbReference type="SMART" id="SM00042">
    <property type="entry name" value="CUB"/>
    <property type="match status" value="2"/>
</dbReference>
<proteinExistence type="predicted"/>
<keyword evidence="1" id="KW-1015">Disulfide bond</keyword>
<feature type="domain" description="CUB" evidence="4">
    <location>
        <begin position="32"/>
        <end position="156"/>
    </location>
</feature>
<dbReference type="SUPFAM" id="SSF49854">
    <property type="entry name" value="Spermadhesin, CUB domain"/>
    <property type="match status" value="2"/>
</dbReference>
<dbReference type="Pfam" id="PF00431">
    <property type="entry name" value="CUB"/>
    <property type="match status" value="2"/>
</dbReference>
<evidence type="ECO:0000313" key="6">
    <source>
        <dbReference type="Proteomes" id="UP000838412"/>
    </source>
</evidence>
<dbReference type="AlphaFoldDB" id="A0A8J9ZE53"/>
<dbReference type="PROSITE" id="PS01180">
    <property type="entry name" value="CUB"/>
    <property type="match status" value="2"/>
</dbReference>
<evidence type="ECO:0000259" key="4">
    <source>
        <dbReference type="PROSITE" id="PS01180"/>
    </source>
</evidence>
<dbReference type="EMBL" id="OV696687">
    <property type="protein sequence ID" value="CAH1252927.1"/>
    <property type="molecule type" value="Genomic_DNA"/>
</dbReference>
<reference evidence="5" key="1">
    <citation type="submission" date="2022-01" db="EMBL/GenBank/DDBJ databases">
        <authorList>
            <person name="Braso-Vives M."/>
        </authorList>
    </citation>
    <scope>NUCLEOTIDE SEQUENCE</scope>
</reference>
<dbReference type="FunFam" id="2.60.120.290:FF:000005">
    <property type="entry name" value="Procollagen C-endopeptidase enhancer 1"/>
    <property type="match status" value="1"/>
</dbReference>
<comment type="caution">
    <text evidence="2">Lacks conserved residue(s) required for the propagation of feature annotation.</text>
</comment>
<organism evidence="5 6">
    <name type="scientific">Branchiostoma lanceolatum</name>
    <name type="common">Common lancelet</name>
    <name type="synonym">Amphioxus lanceolatum</name>
    <dbReference type="NCBI Taxonomy" id="7740"/>
    <lineage>
        <taxon>Eukaryota</taxon>
        <taxon>Metazoa</taxon>
        <taxon>Chordata</taxon>
        <taxon>Cephalochordata</taxon>
        <taxon>Leptocardii</taxon>
        <taxon>Amphioxiformes</taxon>
        <taxon>Branchiostomatidae</taxon>
        <taxon>Branchiostoma</taxon>
    </lineage>
</organism>
<dbReference type="InterPro" id="IPR052129">
    <property type="entry name" value="Spermadhesin-Link_domain"/>
</dbReference>
<accession>A0A8J9ZE53</accession>
<dbReference type="InterPro" id="IPR000859">
    <property type="entry name" value="CUB_dom"/>
</dbReference>
<dbReference type="OrthoDB" id="10020456at2759"/>
<name>A0A8J9ZE53_BRALA</name>
<dbReference type="Gene3D" id="2.60.120.290">
    <property type="entry name" value="Spermadhesin, CUB domain"/>
    <property type="match status" value="2"/>
</dbReference>
<dbReference type="PROSITE" id="PS51257">
    <property type="entry name" value="PROKAR_LIPOPROTEIN"/>
    <property type="match status" value="1"/>
</dbReference>
<gene>
    <name evidence="5" type="primary">CUBN</name>
    <name evidence="5" type="ORF">BLAG_LOCUS12862</name>
</gene>
<dbReference type="Proteomes" id="UP000838412">
    <property type="component" value="Chromosome 2"/>
</dbReference>